<comment type="subcellular location">
    <subcellularLocation>
        <location evidence="1">Nucleus</location>
    </subcellularLocation>
</comment>
<evidence type="ECO:0000256" key="1">
    <source>
        <dbReference type="ARBA" id="ARBA00004123"/>
    </source>
</evidence>
<dbReference type="EnsemblMetazoa" id="XM_014401169.2">
    <property type="protein sequence ID" value="XP_014256655.1"/>
    <property type="gene ID" value="LOC106670652"/>
</dbReference>
<dbReference type="PROSITE" id="PS51916">
    <property type="entry name" value="DEUBAD"/>
    <property type="match status" value="1"/>
</dbReference>
<dbReference type="RefSeq" id="XP_014256655.1">
    <property type="nucleotide sequence ID" value="XM_014401169.2"/>
</dbReference>
<evidence type="ECO:0000256" key="4">
    <source>
        <dbReference type="ARBA" id="ARBA00022723"/>
    </source>
</evidence>
<keyword evidence="13" id="KW-1185">Reference proteome</keyword>
<feature type="compositionally biased region" description="Polar residues" evidence="10">
    <location>
        <begin position="291"/>
        <end position="307"/>
    </location>
</feature>
<evidence type="ECO:0000313" key="13">
    <source>
        <dbReference type="Proteomes" id="UP000494040"/>
    </source>
</evidence>
<comment type="similarity">
    <text evidence="2">Belongs to the Asx family.</text>
</comment>
<protein>
    <recommendedName>
        <fullName evidence="11">DEUBAD domain-containing protein</fullName>
    </recommendedName>
</protein>
<evidence type="ECO:0000256" key="8">
    <source>
        <dbReference type="ARBA" id="ARBA00023163"/>
    </source>
</evidence>
<dbReference type="InterPro" id="IPR044867">
    <property type="entry name" value="DEUBAD_dom"/>
</dbReference>
<feature type="region of interest" description="Disordered" evidence="10">
    <location>
        <begin position="285"/>
        <end position="419"/>
    </location>
</feature>
<dbReference type="PANTHER" id="PTHR13578">
    <property type="entry name" value="ADDITIONAL SEX COMBS LIKE PROTEIN ASXL"/>
    <property type="match status" value="1"/>
</dbReference>
<keyword evidence="6" id="KW-0862">Zinc</keyword>
<dbReference type="PANTHER" id="PTHR13578:SF20">
    <property type="entry name" value="POLYCOMB PROTEIN ASX"/>
    <property type="match status" value="1"/>
</dbReference>
<feature type="region of interest" description="Disordered" evidence="10">
    <location>
        <begin position="864"/>
        <end position="894"/>
    </location>
</feature>
<feature type="domain" description="DEUBAD" evidence="11">
    <location>
        <begin position="158"/>
        <end position="269"/>
    </location>
</feature>
<keyword evidence="7" id="KW-0805">Transcription regulation</keyword>
<proteinExistence type="inferred from homology"/>
<evidence type="ECO:0000259" key="11">
    <source>
        <dbReference type="PROSITE" id="PS51916"/>
    </source>
</evidence>
<evidence type="ECO:0000256" key="5">
    <source>
        <dbReference type="ARBA" id="ARBA00022771"/>
    </source>
</evidence>
<feature type="region of interest" description="Disordered" evidence="10">
    <location>
        <begin position="614"/>
        <end position="647"/>
    </location>
</feature>
<dbReference type="InterPro" id="IPR024811">
    <property type="entry name" value="ASX/ASX-like"/>
</dbReference>
<evidence type="ECO:0000256" key="2">
    <source>
        <dbReference type="ARBA" id="ARBA00006391"/>
    </source>
</evidence>
<feature type="compositionally biased region" description="Gly residues" evidence="10">
    <location>
        <begin position="873"/>
        <end position="884"/>
    </location>
</feature>
<dbReference type="OrthoDB" id="9348951at2759"/>
<evidence type="ECO:0000256" key="9">
    <source>
        <dbReference type="ARBA" id="ARBA00023242"/>
    </source>
</evidence>
<feature type="compositionally biased region" description="Polar residues" evidence="10">
    <location>
        <begin position="314"/>
        <end position="335"/>
    </location>
</feature>
<evidence type="ECO:0000313" key="12">
    <source>
        <dbReference type="EnsemblMetazoa" id="XP_014256655.1"/>
    </source>
</evidence>
<sequence length="1108" mass="121803">MEEAKEKPDSASVKILSPLKTQNAKGASGDEIDIDNNVETSWNYDVSPSKVLKEVKVTPTHSKKVIKHALRQQAKRRRKNTTIAAGNSAPIQRLSLSPHCELEEISNETACYRQPTMAEVLSSIPGFSIKPRKRSNKKLSAAAQLEQTKEGCVDLETPDSILVNSNLRSLLNKHTFHSLPPLYQYKLLQLLPHVDRVPVQSESMFRLSNSGLNNEFFARACLDWRERLAEGEFTIENQAKLKAEQEKEKSKLDPWKLKHFEPMWGESLREWPSLPPGVLAAQGAPIPQNPPVTRTSTQNHHSPNSVVTKIPNDIKNSSSKLVSKANVTSKVNHSQQQEHKPPPIIRTVGAVTRAVTSYREKRLAEESSTNQNRPNKRTRPQEKFSKGDAGSDKELEKNDEIPERRKSNRLENEKLYVKTQPEINQVGTEVEETHKESANEVISVADENLITELIIGDQIEISCKDEEANVIEITVEPDEVKETVVSNDISEVDTKWVEEKKDIEMCSSPLHEVQIVEFEHEIVEEVVRGVVEEVEQQMRDEGQQTSNLLHIETESVSDEKRLCLDDEDKTAEEKTLGDLVALQEEVADRIELSVKAEALQKAQSSLEEWEIIKVDPNQEGETSSGLPTPGDADDLMSSTSNDLDRNKNQNYYGDILYQETLKDEAALLAAAWDVVGSSTEFQDVNLNQPVSVIPCQEELEVRLQESSLPVPQWEYTSSQSKQPHGHVKLELEVTLTPEVDSQVSSTVEQLPSMGSCGSSDRCSPVVSSGETGTRTSTIQMMTEEPQTGLSAEAVMSIQQAQPPPHVTVIPPTTIVCLPPPPLFSTQANTHTAPPIRPPPQNHNTSSSAIPFIALTTSTPVRALPTKTVSKSGAGSGGGRGGGGRNSNKPPPGAVNLERSYQICQAVIQNSPNRHQLRCQLKPPPSLLLNKSTSGGTSVSNVVRNSTGNNTNRHTVRQGVRQTQQHQVLLKHVFTSSHGIPVNMAVLPPQHNQIGEYMMVQRGVQVRRSNSAPPSNVDSAGSGLVHRGGRPASVGGPRPPASESAPPPPPLPPPVAPPPSYHHLIVPQQNTSSCPCSLKAMIACVKCGAFCHDDCITPHSRLCITCDTR</sequence>
<dbReference type="GO" id="GO:0003677">
    <property type="term" value="F:DNA binding"/>
    <property type="evidence" value="ECO:0007669"/>
    <property type="project" value="InterPro"/>
</dbReference>
<dbReference type="Proteomes" id="UP000494040">
    <property type="component" value="Unassembled WGS sequence"/>
</dbReference>
<feature type="compositionally biased region" description="Polar residues" evidence="10">
    <location>
        <begin position="755"/>
        <end position="773"/>
    </location>
</feature>
<feature type="compositionally biased region" description="Basic and acidic residues" evidence="10">
    <location>
        <begin position="379"/>
        <end position="416"/>
    </location>
</feature>
<name>A0A8I6S6F1_CIMLE</name>
<dbReference type="Pfam" id="PF13919">
    <property type="entry name" value="ASXH"/>
    <property type="match status" value="1"/>
</dbReference>
<keyword evidence="9" id="KW-0539">Nucleus</keyword>
<feature type="compositionally biased region" description="Pro residues" evidence="10">
    <location>
        <begin position="1036"/>
        <end position="1059"/>
    </location>
</feature>
<feature type="region of interest" description="Disordered" evidence="10">
    <location>
        <begin position="930"/>
        <end position="960"/>
    </location>
</feature>
<accession>A0A8I6S6F1</accession>
<dbReference type="OMA" id="NIMRTQE"/>
<dbReference type="InterPro" id="IPR026905">
    <property type="entry name" value="ASX-like_PHD"/>
</dbReference>
<dbReference type="GO" id="GO:0003682">
    <property type="term" value="F:chromatin binding"/>
    <property type="evidence" value="ECO:0007669"/>
    <property type="project" value="TreeGrafter"/>
</dbReference>
<dbReference type="GO" id="GO:0035517">
    <property type="term" value="C:PR-DUB complex"/>
    <property type="evidence" value="ECO:0007669"/>
    <property type="project" value="TreeGrafter"/>
</dbReference>
<evidence type="ECO:0000256" key="6">
    <source>
        <dbReference type="ARBA" id="ARBA00022833"/>
    </source>
</evidence>
<keyword evidence="5" id="KW-0863">Zinc-finger</keyword>
<keyword evidence="3" id="KW-0678">Repressor</keyword>
<evidence type="ECO:0000256" key="3">
    <source>
        <dbReference type="ARBA" id="ARBA00022491"/>
    </source>
</evidence>
<dbReference type="GeneID" id="106670652"/>
<dbReference type="KEGG" id="clec:106670652"/>
<feature type="region of interest" description="Disordered" evidence="10">
    <location>
        <begin position="749"/>
        <end position="773"/>
    </location>
</feature>
<feature type="region of interest" description="Disordered" evidence="10">
    <location>
        <begin position="1007"/>
        <end position="1063"/>
    </location>
</feature>
<organism evidence="12 13">
    <name type="scientific">Cimex lectularius</name>
    <name type="common">Bed bug</name>
    <name type="synonym">Acanthia lectularia</name>
    <dbReference type="NCBI Taxonomy" id="79782"/>
    <lineage>
        <taxon>Eukaryota</taxon>
        <taxon>Metazoa</taxon>
        <taxon>Ecdysozoa</taxon>
        <taxon>Arthropoda</taxon>
        <taxon>Hexapoda</taxon>
        <taxon>Insecta</taxon>
        <taxon>Pterygota</taxon>
        <taxon>Neoptera</taxon>
        <taxon>Paraneoptera</taxon>
        <taxon>Hemiptera</taxon>
        <taxon>Heteroptera</taxon>
        <taxon>Panheteroptera</taxon>
        <taxon>Cimicomorpha</taxon>
        <taxon>Cimicidae</taxon>
        <taxon>Cimex</taxon>
    </lineage>
</organism>
<keyword evidence="4" id="KW-0479">Metal-binding</keyword>
<dbReference type="CTD" id="36612"/>
<evidence type="ECO:0000256" key="7">
    <source>
        <dbReference type="ARBA" id="ARBA00023015"/>
    </source>
</evidence>
<dbReference type="GO" id="GO:0045944">
    <property type="term" value="P:positive regulation of transcription by RNA polymerase II"/>
    <property type="evidence" value="ECO:0007669"/>
    <property type="project" value="TreeGrafter"/>
</dbReference>
<feature type="compositionally biased region" description="Polar residues" evidence="10">
    <location>
        <begin position="1007"/>
        <end position="1018"/>
    </location>
</feature>
<dbReference type="GO" id="GO:0009887">
    <property type="term" value="P:animal organ morphogenesis"/>
    <property type="evidence" value="ECO:0007669"/>
    <property type="project" value="TreeGrafter"/>
</dbReference>
<reference evidence="12" key="1">
    <citation type="submission" date="2022-01" db="UniProtKB">
        <authorList>
            <consortium name="EnsemblMetazoa"/>
        </authorList>
    </citation>
    <scope>IDENTIFICATION</scope>
</reference>
<dbReference type="InterPro" id="IPR028020">
    <property type="entry name" value="ASX_DEUBAD_dom"/>
</dbReference>
<dbReference type="AlphaFoldDB" id="A0A8I6S6F1"/>
<keyword evidence="8" id="KW-0804">Transcription</keyword>
<dbReference type="Pfam" id="PF13922">
    <property type="entry name" value="PHD_3"/>
    <property type="match status" value="1"/>
</dbReference>
<dbReference type="GO" id="GO:0008270">
    <property type="term" value="F:zinc ion binding"/>
    <property type="evidence" value="ECO:0007669"/>
    <property type="project" value="UniProtKB-KW"/>
</dbReference>
<evidence type="ECO:0000256" key="10">
    <source>
        <dbReference type="SAM" id="MobiDB-lite"/>
    </source>
</evidence>
<feature type="compositionally biased region" description="Low complexity" evidence="10">
    <location>
        <begin position="930"/>
        <end position="952"/>
    </location>
</feature>